<dbReference type="PANTHER" id="PTHR13479">
    <property type="entry name" value="30S RIBOSOMAL PROTEIN S18"/>
    <property type="match status" value="1"/>
</dbReference>
<reference evidence="6" key="1">
    <citation type="journal article" date="2020" name="mSystems">
        <title>Genome- and Community-Level Interaction Insights into Carbon Utilization and Element Cycling Functions of Hydrothermarchaeota in Hydrothermal Sediment.</title>
        <authorList>
            <person name="Zhou Z."/>
            <person name="Liu Y."/>
            <person name="Xu W."/>
            <person name="Pan J."/>
            <person name="Luo Z.H."/>
            <person name="Li M."/>
        </authorList>
    </citation>
    <scope>NUCLEOTIDE SEQUENCE [LARGE SCALE GENOMIC DNA]</scope>
    <source>
        <strain evidence="6">SpSt-655</strain>
    </source>
</reference>
<dbReference type="SUPFAM" id="SSF46911">
    <property type="entry name" value="Ribosomal protein S18"/>
    <property type="match status" value="1"/>
</dbReference>
<organism evidence="6">
    <name type="scientific">candidate division WOR-3 bacterium</name>
    <dbReference type="NCBI Taxonomy" id="2052148"/>
    <lineage>
        <taxon>Bacteria</taxon>
        <taxon>Bacteria division WOR-3</taxon>
    </lineage>
</organism>
<keyword evidence="3 4" id="KW-0687">Ribonucleoprotein</keyword>
<dbReference type="PANTHER" id="PTHR13479:SF40">
    <property type="entry name" value="SMALL RIBOSOMAL SUBUNIT PROTEIN BS18M"/>
    <property type="match status" value="1"/>
</dbReference>
<evidence type="ECO:0000256" key="3">
    <source>
        <dbReference type="ARBA" id="ARBA00023274"/>
    </source>
</evidence>
<dbReference type="HAMAP" id="MF_00270">
    <property type="entry name" value="Ribosomal_bS18"/>
    <property type="match status" value="1"/>
</dbReference>
<sequence length="67" mass="7835">MKEKKCIFCEKGVKEIDYKDEILKNFLSERGKIIKSEITGVCSKHQRKLARAIKRARNLAILPFEIK</sequence>
<name>A0A7V4CGT1_UNCW3</name>
<comment type="function">
    <text evidence="4">Binds as a heterodimer with protein bS6 to the central domain of the 16S rRNA, where it helps stabilize the platform of the 30S subunit.</text>
</comment>
<dbReference type="Pfam" id="PF01084">
    <property type="entry name" value="Ribosomal_S18"/>
    <property type="match status" value="1"/>
</dbReference>
<proteinExistence type="inferred from homology"/>
<dbReference type="InterPro" id="IPR036870">
    <property type="entry name" value="Ribosomal_bS18_sf"/>
</dbReference>
<comment type="caution">
    <text evidence="6">The sequence shown here is derived from an EMBL/GenBank/DDBJ whole genome shotgun (WGS) entry which is preliminary data.</text>
</comment>
<dbReference type="GO" id="GO:0006412">
    <property type="term" value="P:translation"/>
    <property type="evidence" value="ECO:0007669"/>
    <property type="project" value="UniProtKB-UniRule"/>
</dbReference>
<evidence type="ECO:0000256" key="2">
    <source>
        <dbReference type="ARBA" id="ARBA00022980"/>
    </source>
</evidence>
<comment type="similarity">
    <text evidence="1 4 5">Belongs to the bacterial ribosomal protein bS18 family.</text>
</comment>
<dbReference type="GO" id="GO:0022627">
    <property type="term" value="C:cytosolic small ribosomal subunit"/>
    <property type="evidence" value="ECO:0007669"/>
    <property type="project" value="TreeGrafter"/>
</dbReference>
<comment type="subunit">
    <text evidence="4">Part of the 30S ribosomal subunit. Forms a tight heterodimer with protein bS6.</text>
</comment>
<evidence type="ECO:0000256" key="5">
    <source>
        <dbReference type="RuleBase" id="RU003910"/>
    </source>
</evidence>
<dbReference type="GO" id="GO:0003735">
    <property type="term" value="F:structural constituent of ribosome"/>
    <property type="evidence" value="ECO:0007669"/>
    <property type="project" value="InterPro"/>
</dbReference>
<dbReference type="NCBIfam" id="TIGR00165">
    <property type="entry name" value="S18"/>
    <property type="match status" value="1"/>
</dbReference>
<dbReference type="InterPro" id="IPR001648">
    <property type="entry name" value="Ribosomal_bS18"/>
</dbReference>
<gene>
    <name evidence="4 6" type="primary">rpsR</name>
    <name evidence="6" type="ORF">ENU28_00070</name>
</gene>
<dbReference type="GO" id="GO:0070181">
    <property type="term" value="F:small ribosomal subunit rRNA binding"/>
    <property type="evidence" value="ECO:0007669"/>
    <property type="project" value="TreeGrafter"/>
</dbReference>
<dbReference type="Gene3D" id="4.10.640.10">
    <property type="entry name" value="Ribosomal protein S18"/>
    <property type="match status" value="1"/>
</dbReference>
<evidence type="ECO:0000256" key="1">
    <source>
        <dbReference type="ARBA" id="ARBA00005589"/>
    </source>
</evidence>
<accession>A0A7V4CGT1</accession>
<protein>
    <recommendedName>
        <fullName evidence="4">Small ribosomal subunit protein bS18</fullName>
    </recommendedName>
</protein>
<keyword evidence="2 4" id="KW-0689">Ribosomal protein</keyword>
<evidence type="ECO:0000313" key="6">
    <source>
        <dbReference type="EMBL" id="HGQ54843.1"/>
    </source>
</evidence>
<dbReference type="PRINTS" id="PR00974">
    <property type="entry name" value="RIBOSOMALS18"/>
</dbReference>
<dbReference type="EMBL" id="DTBX01000003">
    <property type="protein sequence ID" value="HGQ54843.1"/>
    <property type="molecule type" value="Genomic_DNA"/>
</dbReference>
<keyword evidence="4" id="KW-0694">RNA-binding</keyword>
<dbReference type="AlphaFoldDB" id="A0A7V4CGT1"/>
<evidence type="ECO:0000256" key="4">
    <source>
        <dbReference type="HAMAP-Rule" id="MF_00270"/>
    </source>
</evidence>
<keyword evidence="4" id="KW-0699">rRNA-binding</keyword>